<dbReference type="AlphaFoldDB" id="A0AAV6VTI0"/>
<keyword evidence="2" id="KW-1185">Reference proteome</keyword>
<evidence type="ECO:0000313" key="1">
    <source>
        <dbReference type="EMBL" id="KAG8199098.1"/>
    </source>
</evidence>
<evidence type="ECO:0000313" key="2">
    <source>
        <dbReference type="Proteomes" id="UP000827092"/>
    </source>
</evidence>
<comment type="caution">
    <text evidence="1">The sequence shown here is derived from an EMBL/GenBank/DDBJ whole genome shotgun (WGS) entry which is preliminary data.</text>
</comment>
<accession>A0AAV6VTI0</accession>
<dbReference type="Proteomes" id="UP000827092">
    <property type="component" value="Unassembled WGS sequence"/>
</dbReference>
<reference evidence="1 2" key="1">
    <citation type="journal article" date="2022" name="Nat. Ecol. Evol.">
        <title>A masculinizing supergene underlies an exaggerated male reproductive morph in a spider.</title>
        <authorList>
            <person name="Hendrickx F."/>
            <person name="De Corte Z."/>
            <person name="Sonet G."/>
            <person name="Van Belleghem S.M."/>
            <person name="Kostlbacher S."/>
            <person name="Vangestel C."/>
        </authorList>
    </citation>
    <scope>NUCLEOTIDE SEQUENCE [LARGE SCALE GENOMIC DNA]</scope>
    <source>
        <strain evidence="1">W744_W776</strain>
    </source>
</reference>
<gene>
    <name evidence="1" type="ORF">JTE90_016235</name>
</gene>
<name>A0AAV6VTI0_9ARAC</name>
<protein>
    <submittedName>
        <fullName evidence="1">Uncharacterized protein</fullName>
    </submittedName>
</protein>
<organism evidence="1 2">
    <name type="scientific">Oedothorax gibbosus</name>
    <dbReference type="NCBI Taxonomy" id="931172"/>
    <lineage>
        <taxon>Eukaryota</taxon>
        <taxon>Metazoa</taxon>
        <taxon>Ecdysozoa</taxon>
        <taxon>Arthropoda</taxon>
        <taxon>Chelicerata</taxon>
        <taxon>Arachnida</taxon>
        <taxon>Araneae</taxon>
        <taxon>Araneomorphae</taxon>
        <taxon>Entelegynae</taxon>
        <taxon>Araneoidea</taxon>
        <taxon>Linyphiidae</taxon>
        <taxon>Erigoninae</taxon>
        <taxon>Oedothorax</taxon>
    </lineage>
</organism>
<dbReference type="EMBL" id="JAFNEN010000031">
    <property type="protein sequence ID" value="KAG8199098.1"/>
    <property type="molecule type" value="Genomic_DNA"/>
</dbReference>
<proteinExistence type="predicted"/>
<sequence>MPQRQYAKSTVVIYYQPVPRTREKKYRGCLRLKGQPRSEVLPLSQYAGASYPGRLVVPPPHTITKGKAKTSIGSAMPEEFIVFLASRHLDRPLHPDLFAGGGKGSSYGRP</sequence>